<protein>
    <recommendedName>
        <fullName evidence="4">6-phosphofructokinase</fullName>
        <ecNumber evidence="4">2.7.1.11</ecNumber>
    </recommendedName>
</protein>
<keyword evidence="17" id="KW-1185">Reference proteome</keyword>
<evidence type="ECO:0000256" key="1">
    <source>
        <dbReference type="ARBA" id="ARBA00001946"/>
    </source>
</evidence>
<gene>
    <name evidence="16" type="ORF">EZJ58_2695</name>
</gene>
<comment type="subcellular location">
    <subcellularLocation>
        <location evidence="2">Cytoplasm</location>
    </subcellularLocation>
</comment>
<keyword evidence="6" id="KW-0808">Transferase</keyword>
<evidence type="ECO:0000256" key="9">
    <source>
        <dbReference type="ARBA" id="ARBA00022777"/>
    </source>
</evidence>
<keyword evidence="9 16" id="KW-0418">Kinase</keyword>
<dbReference type="SUPFAM" id="SSF53784">
    <property type="entry name" value="Phosphofructokinase"/>
    <property type="match status" value="1"/>
</dbReference>
<feature type="domain" description="Phosphofructokinase" evidence="15">
    <location>
        <begin position="3"/>
        <end position="284"/>
    </location>
</feature>
<evidence type="ECO:0000256" key="13">
    <source>
        <dbReference type="ARBA" id="ARBA00038478"/>
    </source>
</evidence>
<dbReference type="NCBIfam" id="NF002872">
    <property type="entry name" value="PRK03202.1"/>
    <property type="match status" value="1"/>
</dbReference>
<evidence type="ECO:0000256" key="12">
    <source>
        <dbReference type="ARBA" id="ARBA00023152"/>
    </source>
</evidence>
<dbReference type="PIRSF" id="PIRSF000532">
    <property type="entry name" value="ATP_PFK_prok"/>
    <property type="match status" value="1"/>
</dbReference>
<evidence type="ECO:0000256" key="4">
    <source>
        <dbReference type="ARBA" id="ARBA00012055"/>
    </source>
</evidence>
<dbReference type="GO" id="GO:0003872">
    <property type="term" value="F:6-phosphofructokinase activity"/>
    <property type="evidence" value="ECO:0007669"/>
    <property type="project" value="UniProtKB-EC"/>
</dbReference>
<dbReference type="GO" id="GO:0070095">
    <property type="term" value="F:fructose-6-phosphate binding"/>
    <property type="evidence" value="ECO:0007669"/>
    <property type="project" value="TreeGrafter"/>
</dbReference>
<dbReference type="GO" id="GO:0042802">
    <property type="term" value="F:identical protein binding"/>
    <property type="evidence" value="ECO:0007669"/>
    <property type="project" value="TreeGrafter"/>
</dbReference>
<dbReference type="Gene3D" id="3.40.50.450">
    <property type="match status" value="1"/>
</dbReference>
<dbReference type="OrthoDB" id="9802503at2"/>
<comment type="catalytic activity">
    <reaction evidence="14">
        <text>beta-D-fructose 6-phosphate + ATP = beta-D-fructose 1,6-bisphosphate + ADP + H(+)</text>
        <dbReference type="Rhea" id="RHEA:16109"/>
        <dbReference type="ChEBI" id="CHEBI:15378"/>
        <dbReference type="ChEBI" id="CHEBI:30616"/>
        <dbReference type="ChEBI" id="CHEBI:32966"/>
        <dbReference type="ChEBI" id="CHEBI:57634"/>
        <dbReference type="ChEBI" id="CHEBI:456216"/>
        <dbReference type="EC" id="2.7.1.11"/>
    </reaction>
</comment>
<dbReference type="GO" id="GO:0048029">
    <property type="term" value="F:monosaccharide binding"/>
    <property type="evidence" value="ECO:0007669"/>
    <property type="project" value="TreeGrafter"/>
</dbReference>
<dbReference type="InterPro" id="IPR012003">
    <property type="entry name" value="ATP_PFK_prok-type"/>
</dbReference>
<dbReference type="GO" id="GO:0061621">
    <property type="term" value="P:canonical glycolysis"/>
    <property type="evidence" value="ECO:0007669"/>
    <property type="project" value="TreeGrafter"/>
</dbReference>
<comment type="caution">
    <text evidence="16">The sequence shown here is derived from an EMBL/GenBank/DDBJ whole genome shotgun (WGS) entry which is preliminary data.</text>
</comment>
<sequence length="330" mass="34583">MKRIAIIASGGDAAGINSAIAQIAQREELDILAFHGGYDGIIEQSPFALSLAEMGSSVSSGKNLLRSARSRSPWTPAGRHAIRSRLRSLDVQTLLVFGGGGSSQAALLLDREGLPTVVLPMSIDNDIAGTEFTIGFDSALAVATNALDQLHNTARNMEGRVFLLEVFGADAGHIALGSALAGGAHAVLLPEYPQDMGGLCNRIRQCLAAPQGYALVVCAEGYPMENAFLAGTQGVSIKIGKIIEENIGFKIRHTVLGFCQRAPSPSVKDRLLAIALGQKAADVILAGGHGMLIGILNGQAVSCELNKALSGKRQLDPHLVSAARHLHMIN</sequence>
<dbReference type="InterPro" id="IPR022953">
    <property type="entry name" value="ATP_PFK"/>
</dbReference>
<evidence type="ECO:0000256" key="5">
    <source>
        <dbReference type="ARBA" id="ARBA00022490"/>
    </source>
</evidence>
<keyword evidence="12" id="KW-0324">Glycolysis</keyword>
<keyword evidence="10" id="KW-0067">ATP-binding</keyword>
<keyword evidence="11" id="KW-0460">Magnesium</keyword>
<dbReference type="InterPro" id="IPR035966">
    <property type="entry name" value="PKF_sf"/>
</dbReference>
<dbReference type="GO" id="GO:0030388">
    <property type="term" value="P:fructose 1,6-bisphosphate metabolic process"/>
    <property type="evidence" value="ECO:0007669"/>
    <property type="project" value="TreeGrafter"/>
</dbReference>
<comment type="cofactor">
    <cofactor evidence="1">
        <name>Mg(2+)</name>
        <dbReference type="ChEBI" id="CHEBI:18420"/>
    </cofactor>
</comment>
<dbReference type="GO" id="GO:0005524">
    <property type="term" value="F:ATP binding"/>
    <property type="evidence" value="ECO:0007669"/>
    <property type="project" value="UniProtKB-KW"/>
</dbReference>
<evidence type="ECO:0000259" key="15">
    <source>
        <dbReference type="Pfam" id="PF00365"/>
    </source>
</evidence>
<evidence type="ECO:0000256" key="14">
    <source>
        <dbReference type="ARBA" id="ARBA00048070"/>
    </source>
</evidence>
<evidence type="ECO:0000256" key="3">
    <source>
        <dbReference type="ARBA" id="ARBA00004679"/>
    </source>
</evidence>
<evidence type="ECO:0000256" key="7">
    <source>
        <dbReference type="ARBA" id="ARBA00022723"/>
    </source>
</evidence>
<dbReference type="GO" id="GO:0046872">
    <property type="term" value="F:metal ion binding"/>
    <property type="evidence" value="ECO:0007669"/>
    <property type="project" value="UniProtKB-KW"/>
</dbReference>
<evidence type="ECO:0000256" key="2">
    <source>
        <dbReference type="ARBA" id="ARBA00004496"/>
    </source>
</evidence>
<dbReference type="PANTHER" id="PTHR13697:SF4">
    <property type="entry name" value="ATP-DEPENDENT 6-PHOSPHOFRUCTOKINASE"/>
    <property type="match status" value="1"/>
</dbReference>
<reference evidence="16 17" key="1">
    <citation type="submission" date="2019-02" db="EMBL/GenBank/DDBJ databases">
        <title>Investigation of anaerobic lignin degradation for improved lignocellulosic biofuels.</title>
        <authorList>
            <person name="Deangelis K."/>
        </authorList>
    </citation>
    <scope>NUCLEOTIDE SEQUENCE [LARGE SCALE GENOMIC DNA]</scope>
    <source>
        <strain evidence="16 17">159R</strain>
    </source>
</reference>
<dbReference type="Proteomes" id="UP000294555">
    <property type="component" value="Unassembled WGS sequence"/>
</dbReference>
<organism evidence="16 17">
    <name type="scientific">Sodalis ligni</name>
    <dbReference type="NCBI Taxonomy" id="2697027"/>
    <lineage>
        <taxon>Bacteria</taxon>
        <taxon>Pseudomonadati</taxon>
        <taxon>Pseudomonadota</taxon>
        <taxon>Gammaproteobacteria</taxon>
        <taxon>Enterobacterales</taxon>
        <taxon>Bruguierivoracaceae</taxon>
        <taxon>Sodalis</taxon>
    </lineage>
</organism>
<dbReference type="InterPro" id="IPR000023">
    <property type="entry name" value="Phosphofructokinase_dom"/>
</dbReference>
<evidence type="ECO:0000313" key="16">
    <source>
        <dbReference type="EMBL" id="TCL04567.1"/>
    </source>
</evidence>
<evidence type="ECO:0000256" key="11">
    <source>
        <dbReference type="ARBA" id="ARBA00022842"/>
    </source>
</evidence>
<dbReference type="GO" id="GO:0006002">
    <property type="term" value="P:fructose 6-phosphate metabolic process"/>
    <property type="evidence" value="ECO:0007669"/>
    <property type="project" value="InterPro"/>
</dbReference>
<evidence type="ECO:0000256" key="6">
    <source>
        <dbReference type="ARBA" id="ARBA00022679"/>
    </source>
</evidence>
<evidence type="ECO:0000256" key="8">
    <source>
        <dbReference type="ARBA" id="ARBA00022741"/>
    </source>
</evidence>
<dbReference type="EMBL" id="SJOI01000001">
    <property type="protein sequence ID" value="TCL04567.1"/>
    <property type="molecule type" value="Genomic_DNA"/>
</dbReference>
<keyword evidence="7" id="KW-0479">Metal-binding</keyword>
<dbReference type="Gene3D" id="3.40.50.460">
    <property type="entry name" value="Phosphofructokinase domain"/>
    <property type="match status" value="1"/>
</dbReference>
<comment type="pathway">
    <text evidence="3">Carbohydrate degradation; glycolysis; D-glyceraldehyde 3-phosphate and glycerone phosphate from D-glucose: step 3/4.</text>
</comment>
<dbReference type="AlphaFoldDB" id="A0A4R1NCL1"/>
<dbReference type="GO" id="GO:0005945">
    <property type="term" value="C:6-phosphofructokinase complex"/>
    <property type="evidence" value="ECO:0007669"/>
    <property type="project" value="TreeGrafter"/>
</dbReference>
<evidence type="ECO:0000256" key="10">
    <source>
        <dbReference type="ARBA" id="ARBA00022840"/>
    </source>
</evidence>
<dbReference type="GO" id="GO:0016208">
    <property type="term" value="F:AMP binding"/>
    <property type="evidence" value="ECO:0007669"/>
    <property type="project" value="TreeGrafter"/>
</dbReference>
<dbReference type="PANTHER" id="PTHR13697">
    <property type="entry name" value="PHOSPHOFRUCTOKINASE"/>
    <property type="match status" value="1"/>
</dbReference>
<dbReference type="EC" id="2.7.1.11" evidence="4"/>
<dbReference type="UniPathway" id="UPA00109">
    <property type="reaction ID" value="UER00182"/>
</dbReference>
<dbReference type="Pfam" id="PF00365">
    <property type="entry name" value="PFK"/>
    <property type="match status" value="1"/>
</dbReference>
<dbReference type="RefSeq" id="WP_132923348.1">
    <property type="nucleotide sequence ID" value="NZ_SJOI01000001.1"/>
</dbReference>
<name>A0A4R1NCL1_9GAMM</name>
<accession>A0A4R1NCL1</accession>
<dbReference type="PRINTS" id="PR00476">
    <property type="entry name" value="PHFRCTKINASE"/>
</dbReference>
<evidence type="ECO:0000313" key="17">
    <source>
        <dbReference type="Proteomes" id="UP000294555"/>
    </source>
</evidence>
<comment type="similarity">
    <text evidence="13">Belongs to the phosphofructokinase type A (PFKA) family.</text>
</comment>
<keyword evidence="8" id="KW-0547">Nucleotide-binding</keyword>
<keyword evidence="5" id="KW-0963">Cytoplasm</keyword>
<proteinExistence type="inferred from homology"/>